<gene>
    <name evidence="2" type="ORF">E2562_027567</name>
</gene>
<protein>
    <recommendedName>
        <fullName evidence="4">DUF3778 domain-containing protein</fullName>
    </recommendedName>
</protein>
<evidence type="ECO:0000313" key="2">
    <source>
        <dbReference type="EMBL" id="KAF0930066.1"/>
    </source>
</evidence>
<comment type="caution">
    <text evidence="2">The sequence shown here is derived from an EMBL/GenBank/DDBJ whole genome shotgun (WGS) entry which is preliminary data.</text>
</comment>
<feature type="chain" id="PRO_5026108116" description="DUF3778 domain-containing protein" evidence="1">
    <location>
        <begin position="22"/>
        <end position="80"/>
    </location>
</feature>
<evidence type="ECO:0008006" key="4">
    <source>
        <dbReference type="Google" id="ProtNLM"/>
    </source>
</evidence>
<keyword evidence="3" id="KW-1185">Reference proteome</keyword>
<keyword evidence="1" id="KW-0732">Signal</keyword>
<reference evidence="2 3" key="1">
    <citation type="submission" date="2019-11" db="EMBL/GenBank/DDBJ databases">
        <title>Whole genome sequence of Oryza granulata.</title>
        <authorList>
            <person name="Li W."/>
        </authorList>
    </citation>
    <scope>NUCLEOTIDE SEQUENCE [LARGE SCALE GENOMIC DNA]</scope>
    <source>
        <strain evidence="3">cv. Menghai</strain>
        <tissue evidence="2">Leaf</tissue>
    </source>
</reference>
<dbReference type="EMBL" id="SPHZ02000002">
    <property type="protein sequence ID" value="KAF0930066.1"/>
    <property type="molecule type" value="Genomic_DNA"/>
</dbReference>
<dbReference type="AlphaFoldDB" id="A0A6G1EZK0"/>
<accession>A0A6G1EZK0</accession>
<name>A0A6G1EZK0_9ORYZ</name>
<sequence length="80" mass="8656">MSLKAWHILAIRRGLLPLGHCLLVPCKPQLVLLRLPDVCVCLCLEDGAGLSLFLELLRCLCGLLPCDDGLDTVHLQGGLP</sequence>
<proteinExistence type="predicted"/>
<feature type="signal peptide" evidence="1">
    <location>
        <begin position="1"/>
        <end position="21"/>
    </location>
</feature>
<evidence type="ECO:0000256" key="1">
    <source>
        <dbReference type="SAM" id="SignalP"/>
    </source>
</evidence>
<dbReference type="Proteomes" id="UP000479710">
    <property type="component" value="Unassembled WGS sequence"/>
</dbReference>
<organism evidence="2 3">
    <name type="scientific">Oryza meyeriana var. granulata</name>
    <dbReference type="NCBI Taxonomy" id="110450"/>
    <lineage>
        <taxon>Eukaryota</taxon>
        <taxon>Viridiplantae</taxon>
        <taxon>Streptophyta</taxon>
        <taxon>Embryophyta</taxon>
        <taxon>Tracheophyta</taxon>
        <taxon>Spermatophyta</taxon>
        <taxon>Magnoliopsida</taxon>
        <taxon>Liliopsida</taxon>
        <taxon>Poales</taxon>
        <taxon>Poaceae</taxon>
        <taxon>BOP clade</taxon>
        <taxon>Oryzoideae</taxon>
        <taxon>Oryzeae</taxon>
        <taxon>Oryzinae</taxon>
        <taxon>Oryza</taxon>
        <taxon>Oryza meyeriana</taxon>
    </lineage>
</organism>
<evidence type="ECO:0000313" key="3">
    <source>
        <dbReference type="Proteomes" id="UP000479710"/>
    </source>
</evidence>